<dbReference type="EMBL" id="FWFN01000007">
    <property type="protein sequence ID" value="SLN65750.1"/>
    <property type="molecule type" value="Genomic_DNA"/>
</dbReference>
<protein>
    <submittedName>
        <fullName evidence="1">Uncharacterized protein</fullName>
    </submittedName>
</protein>
<dbReference type="Proteomes" id="UP000193963">
    <property type="component" value="Unassembled WGS sequence"/>
</dbReference>
<keyword evidence="2" id="KW-1185">Reference proteome</keyword>
<dbReference type="AlphaFoldDB" id="A0A1X7A1A6"/>
<proteinExistence type="predicted"/>
<evidence type="ECO:0000313" key="1">
    <source>
        <dbReference type="EMBL" id="SLN65750.1"/>
    </source>
</evidence>
<dbReference type="RefSeq" id="WP_157792175.1">
    <property type="nucleotide sequence ID" value="NZ_FWFN01000007.1"/>
</dbReference>
<sequence>MFAFYPAFTPAQAAAYSWMAGVTFWMTAMEMNAALLKGMHASDLGKPGKHPYHSTPV</sequence>
<evidence type="ECO:0000313" key="2">
    <source>
        <dbReference type="Proteomes" id="UP000193963"/>
    </source>
</evidence>
<reference evidence="1 2" key="1">
    <citation type="submission" date="2017-03" db="EMBL/GenBank/DDBJ databases">
        <authorList>
            <person name="Afonso C.L."/>
            <person name="Miller P.J."/>
            <person name="Scott M.A."/>
            <person name="Spackman E."/>
            <person name="Goraichik I."/>
            <person name="Dimitrov K.M."/>
            <person name="Suarez D.L."/>
            <person name="Swayne D.E."/>
        </authorList>
    </citation>
    <scope>NUCLEOTIDE SEQUENCE [LARGE SCALE GENOMIC DNA]</scope>
    <source>
        <strain evidence="1 2">CECT 7751</strain>
    </source>
</reference>
<accession>A0A1X7A1A6</accession>
<gene>
    <name evidence="1" type="ORF">PSM7751_03380</name>
</gene>
<organism evidence="1 2">
    <name type="scientific">Pseudooceanicola marinus</name>
    <dbReference type="NCBI Taxonomy" id="396013"/>
    <lineage>
        <taxon>Bacteria</taxon>
        <taxon>Pseudomonadati</taxon>
        <taxon>Pseudomonadota</taxon>
        <taxon>Alphaproteobacteria</taxon>
        <taxon>Rhodobacterales</taxon>
        <taxon>Paracoccaceae</taxon>
        <taxon>Pseudooceanicola</taxon>
    </lineage>
</organism>
<name>A0A1X7A1A6_9RHOB</name>